<name>A0A2S2PSH5_SCHGA</name>
<feature type="compositionally biased region" description="Polar residues" evidence="1">
    <location>
        <begin position="36"/>
        <end position="52"/>
    </location>
</feature>
<feature type="compositionally biased region" description="Low complexity" evidence="1">
    <location>
        <begin position="87"/>
        <end position="102"/>
    </location>
</feature>
<feature type="compositionally biased region" description="Low complexity" evidence="1">
    <location>
        <begin position="166"/>
        <end position="183"/>
    </location>
</feature>
<feature type="signal peptide" evidence="2">
    <location>
        <begin position="1"/>
        <end position="23"/>
    </location>
</feature>
<dbReference type="EMBL" id="GGMR01019812">
    <property type="protein sequence ID" value="MBY32431.1"/>
    <property type="molecule type" value="Transcribed_RNA"/>
</dbReference>
<feature type="compositionally biased region" description="Polar residues" evidence="1">
    <location>
        <begin position="299"/>
        <end position="308"/>
    </location>
</feature>
<evidence type="ECO:0000256" key="1">
    <source>
        <dbReference type="SAM" id="MobiDB-lite"/>
    </source>
</evidence>
<feature type="compositionally biased region" description="Low complexity" evidence="1">
    <location>
        <begin position="60"/>
        <end position="75"/>
    </location>
</feature>
<organism evidence="3">
    <name type="scientific">Schizaphis graminum</name>
    <name type="common">Green bug aphid</name>
    <dbReference type="NCBI Taxonomy" id="13262"/>
    <lineage>
        <taxon>Eukaryota</taxon>
        <taxon>Metazoa</taxon>
        <taxon>Ecdysozoa</taxon>
        <taxon>Arthropoda</taxon>
        <taxon>Hexapoda</taxon>
        <taxon>Insecta</taxon>
        <taxon>Pterygota</taxon>
        <taxon>Neoptera</taxon>
        <taxon>Paraneoptera</taxon>
        <taxon>Hemiptera</taxon>
        <taxon>Sternorrhyncha</taxon>
        <taxon>Aphidomorpha</taxon>
        <taxon>Aphidoidea</taxon>
        <taxon>Aphididae</taxon>
        <taxon>Aphidini</taxon>
        <taxon>Schizaphis</taxon>
    </lineage>
</organism>
<feature type="region of interest" description="Disordered" evidence="1">
    <location>
        <begin position="158"/>
        <end position="183"/>
    </location>
</feature>
<evidence type="ECO:0000313" key="3">
    <source>
        <dbReference type="EMBL" id="MBY32431.1"/>
    </source>
</evidence>
<proteinExistence type="predicted"/>
<dbReference type="AlphaFoldDB" id="A0A2S2PSH5"/>
<feature type="chain" id="PRO_5015492227" evidence="2">
    <location>
        <begin position="24"/>
        <end position="698"/>
    </location>
</feature>
<feature type="region of interest" description="Disordered" evidence="1">
    <location>
        <begin position="297"/>
        <end position="316"/>
    </location>
</feature>
<evidence type="ECO:0000256" key="2">
    <source>
        <dbReference type="SAM" id="SignalP"/>
    </source>
</evidence>
<sequence>MAGLKICILAVLTLQVAKDGVFSCTLRSHKHGSSHACLSSTSDSTPTLNLTPDSKPHTISPPCGSSSSPSSCSPSVRANGTAIFSTPTLSPDMSSSGSTSLLPPTPSAPSNNTEILNSIIQLLSSPAYSTLQTGKAPTSDKSILPSSSTSNAVQLPAFVPKPHTTSSPCAPGSSSSSSILPKPSCGPAQSIFSTVPTPQLSNSESTPPSVTNTDIINYLLNMSSLVSSPSTSSTSKPMPFSPPCHLLTPTLNKIVVPGTKPCVISHHVTSTLSKLPRIPHGSSPPPNHQFHEVLPVSASEKSPASTPASFPEHEPEIAPEEFPAASNVPVSIPVVTSTYTPSLISGYNPLLINLLLKLLLSNQAQTVSSSPLIPTKTYDIQAPNVTPVSAPNIKPHTISPACSLSDSTIPCLSNVLHNQSNSSITPLQQIMTSLTPLPVSGISSGYNPEFMKFVIKNLLSNQTSSVTPLSSLLPLIQAKLNTTSTSSLIPTSTFNRPLSESNLNVFNTSSNNTFDSAPRPTDTNQNLSINNNQDLTNILIKLMTSSNASKTSLVPCSSLPISYFGSTLNTTSLSPVICIPSMSDILSQFPTYKPDSKPSYSSLISSSIITPLPNIKSFPERVPNLIPTPTSYPTPPSSDINLCRSKHKELLKLSSMTSTGVNPCLQNVIRPYTPHLPLPCSLPHTKLSSGCKHLSPTI</sequence>
<reference evidence="3" key="1">
    <citation type="submission" date="2018-04" db="EMBL/GenBank/DDBJ databases">
        <title>Transcriptome of Schizaphis graminum biotype I.</title>
        <authorList>
            <person name="Scully E.D."/>
            <person name="Geib S.M."/>
            <person name="Palmer N.A."/>
            <person name="Koch K."/>
            <person name="Bradshaw J."/>
            <person name="Heng-Moss T."/>
            <person name="Sarath G."/>
        </authorList>
    </citation>
    <scope>NUCLEOTIDE SEQUENCE</scope>
</reference>
<protein>
    <submittedName>
        <fullName evidence="3">Uncharacterized protein</fullName>
    </submittedName>
</protein>
<gene>
    <name evidence="3" type="ORF">g.27126</name>
</gene>
<keyword evidence="2" id="KW-0732">Signal</keyword>
<feature type="compositionally biased region" description="Polar residues" evidence="1">
    <location>
        <begin position="76"/>
        <end position="86"/>
    </location>
</feature>
<feature type="region of interest" description="Disordered" evidence="1">
    <location>
        <begin position="31"/>
        <end position="112"/>
    </location>
</feature>
<feature type="region of interest" description="Disordered" evidence="1">
    <location>
        <begin position="190"/>
        <end position="209"/>
    </location>
</feature>
<accession>A0A2S2PSH5</accession>